<dbReference type="GO" id="GO:0006511">
    <property type="term" value="P:ubiquitin-dependent protein catabolic process"/>
    <property type="evidence" value="ECO:0007669"/>
    <property type="project" value="TreeGrafter"/>
</dbReference>
<accession>E0STL8</accession>
<evidence type="ECO:0000313" key="6">
    <source>
        <dbReference type="EMBL" id="ADM27634.1"/>
    </source>
</evidence>
<dbReference type="InterPro" id="IPR007742">
    <property type="entry name" value="NosD_dom"/>
</dbReference>
<dbReference type="SUPFAM" id="SSF51126">
    <property type="entry name" value="Pectin lyase-like"/>
    <property type="match status" value="2"/>
</dbReference>
<gene>
    <name evidence="6" type="ordered locus">Igag_0811</name>
</gene>
<keyword evidence="7" id="KW-1185">Reference proteome</keyword>
<keyword evidence="4" id="KW-1133">Transmembrane helix</keyword>
<evidence type="ECO:0000256" key="1">
    <source>
        <dbReference type="ARBA" id="ARBA00004906"/>
    </source>
</evidence>
<name>E0STL8_IGNAA</name>
<feature type="transmembrane region" description="Helical" evidence="4">
    <location>
        <begin position="883"/>
        <end position="906"/>
    </location>
</feature>
<dbReference type="Pfam" id="PF05048">
    <property type="entry name" value="NosD"/>
    <property type="match status" value="1"/>
</dbReference>
<evidence type="ECO:0000256" key="3">
    <source>
        <dbReference type="ARBA" id="ARBA00022786"/>
    </source>
</evidence>
<dbReference type="InterPro" id="IPR011050">
    <property type="entry name" value="Pectin_lyase_fold/virulence"/>
</dbReference>
<dbReference type="AlphaFoldDB" id="E0STL8"/>
<comment type="pathway">
    <text evidence="1">Protein modification; protein ubiquitination.</text>
</comment>
<keyword evidence="4" id="KW-0812">Transmembrane</keyword>
<dbReference type="InterPro" id="IPR012334">
    <property type="entry name" value="Pectin_lyas_fold"/>
</dbReference>
<dbReference type="PANTHER" id="PTHR22990:SF15">
    <property type="entry name" value="F-BOX ONLY PROTEIN 10"/>
    <property type="match status" value="1"/>
</dbReference>
<dbReference type="Gene3D" id="2.160.20.10">
    <property type="entry name" value="Single-stranded right-handed beta-helix, Pectin lyase-like"/>
    <property type="match status" value="2"/>
</dbReference>
<sequence length="934" mass="104043">MHRTTIIAITIILINIITPLTTTINTETSIAPIKWVKYINPTDKDDGAYGTCIFGDYIAVVGRIEYNYTPSNIAPHPYIVLLDRDSGEIVREWIGEEIGGFANCISIGDKLYVVGSTDSRGVIYVFDENLNIVDKVMNSYSSVYESIVYGGSYIYIGGVILKDVDGDEIYEFVWLVEKRTVDLDLVSSREIYPGPRYSGYLYDIDVNSVTGDIWAVGWYYTYINQTFIGYPLIAILNNNLNNVKLIDYPEEHKNYLGELISICFDNNGYAYIAANYGVAKFDPRGNLVTVNKKYYSRMILCIGNKIYIFRDPYIYGYSRHVLTALDNNLNLVDEYVLSRDIDANSYFWPGKASFDGESIYVAGVDRALGENNWRIVVYSIAVEQPASTIIYPTTTPPSKTSSLTPRKPIRIIGDKNFTQENGVVSGSGTADDPYIIEGWEINALGYDDGIYIANTRAYFIIRNCKIYWASWSGIHLENVTNGKITNNTITNNSAGINLWHSSNNIIEYNNIVDNSAGIDLVYSSNNVVKYNNITNNYYGVRLLDSSSNVIVSNVFVGDGLLVYDSYNNTVLDNTVNGKPLIYLENVGNHIVSGNVGQVVLVNCYNITVTNLNLSSTTVGIELWNTNNSVLKYNNIANNGGGLVLVYSSNNVIEYNNIANNKAYGIGLEYSSNNVIVHNNIANNKGEGIYLLASSNNVIAGNNFINSRQVISYHSDNTWDLGYPMGGNYWSDHSCTDRYRGSYQNETEGDGICDKPYPIYDEGYNGYQYDRYPLVNPVNITLPTTTPVTTTVTTTKTTTTTISPTTTTPQTTTTLVTSTTTTLMMSKTITTTMNTNTIVKPSTTSITVLTTSTISPTTTTSPIITPTTTIATTQLAPPLIQNPIFNPIFIALPITVIAIPFISYGVINYKKKRDEERIRRRIEKIIRDIDELLNR</sequence>
<dbReference type="SMART" id="SM00710">
    <property type="entry name" value="PbH1"/>
    <property type="match status" value="10"/>
</dbReference>
<dbReference type="SUPFAM" id="SSF101898">
    <property type="entry name" value="NHL repeat"/>
    <property type="match status" value="1"/>
</dbReference>
<dbReference type="EMBL" id="CP002098">
    <property type="protein sequence ID" value="ADM27634.1"/>
    <property type="molecule type" value="Genomic_DNA"/>
</dbReference>
<dbReference type="BioCyc" id="IAGG583356:GHAH-800-MONOMER"/>
<proteinExistence type="predicted"/>
<dbReference type="InterPro" id="IPR006626">
    <property type="entry name" value="PbH1"/>
</dbReference>
<dbReference type="KEGG" id="iag:Igag_0811"/>
<organism evidence="6 7">
    <name type="scientific">Ignisphaera aggregans (strain DSM 17230 / JCM 13409 / AQ1.S1)</name>
    <dbReference type="NCBI Taxonomy" id="583356"/>
    <lineage>
        <taxon>Archaea</taxon>
        <taxon>Thermoproteota</taxon>
        <taxon>Thermoprotei</taxon>
        <taxon>Desulfurococcales</taxon>
        <taxon>Desulfurococcaceae</taxon>
        <taxon>Ignisphaera</taxon>
    </lineage>
</organism>
<dbReference type="HOGENOM" id="CLU_313457_0_0_2"/>
<protein>
    <submittedName>
        <fullName evidence="6">Nitrous oxidase accessory protein</fullName>
    </submittedName>
</protein>
<keyword evidence="4" id="KW-0472">Membrane</keyword>
<keyword evidence="3" id="KW-0833">Ubl conjugation pathway</keyword>
<keyword evidence="2" id="KW-0677">Repeat</keyword>
<evidence type="ECO:0000259" key="5">
    <source>
        <dbReference type="Pfam" id="PF05048"/>
    </source>
</evidence>
<dbReference type="InterPro" id="IPR022441">
    <property type="entry name" value="Para_beta_helix_rpt-2"/>
</dbReference>
<reference evidence="6 7" key="1">
    <citation type="journal article" date="2010" name="Stand. Genomic Sci.">
        <title>Complete genome sequence of Ignisphaera aggregans type strain (AQ1.S1).</title>
        <authorList>
            <person name="Goker M."/>
            <person name="Held B."/>
            <person name="Lapidus A."/>
            <person name="Nolan M."/>
            <person name="Spring S."/>
            <person name="Yasawong M."/>
            <person name="Lucas S."/>
            <person name="Glavina Del Rio T."/>
            <person name="Tice H."/>
            <person name="Cheng J.F."/>
            <person name="Goodwin L."/>
            <person name="Tapia R."/>
            <person name="Pitluck S."/>
            <person name="Liolios K."/>
            <person name="Ivanova N."/>
            <person name="Mavromatis K."/>
            <person name="Mikhailova N."/>
            <person name="Pati A."/>
            <person name="Chen A."/>
            <person name="Palaniappan K."/>
            <person name="Brambilla E."/>
            <person name="Land M."/>
            <person name="Hauser L."/>
            <person name="Chang Y.J."/>
            <person name="Jeffries C.D."/>
            <person name="Brettin T."/>
            <person name="Detter J.C."/>
            <person name="Han C."/>
            <person name="Rohde M."/>
            <person name="Sikorski J."/>
            <person name="Woyke T."/>
            <person name="Bristow J."/>
            <person name="Eisen J.A."/>
            <person name="Markowitz V."/>
            <person name="Hugenholtz P."/>
            <person name="Kyrpides N.C."/>
            <person name="Klenk H.P."/>
        </authorList>
    </citation>
    <scope>NUCLEOTIDE SEQUENCE [LARGE SCALE GENOMIC DNA]</scope>
    <source>
        <strain evidence="7">DSM 17230 / JCM 13409 / AQ1.S1</strain>
    </source>
</reference>
<dbReference type="NCBIfam" id="TIGR03804">
    <property type="entry name" value="para_beta_helix"/>
    <property type="match status" value="4"/>
</dbReference>
<dbReference type="PANTHER" id="PTHR22990">
    <property type="entry name" value="F-BOX ONLY PROTEIN"/>
    <property type="match status" value="1"/>
</dbReference>
<evidence type="ECO:0000256" key="4">
    <source>
        <dbReference type="SAM" id="Phobius"/>
    </source>
</evidence>
<feature type="domain" description="Periplasmic copper-binding protein NosD beta helix" evidence="5">
    <location>
        <begin position="557"/>
        <end position="733"/>
    </location>
</feature>
<dbReference type="InterPro" id="IPR051550">
    <property type="entry name" value="SCF-Subunits/Alg-Epimerases"/>
</dbReference>
<dbReference type="Proteomes" id="UP000001304">
    <property type="component" value="Chromosome"/>
</dbReference>
<evidence type="ECO:0000313" key="7">
    <source>
        <dbReference type="Proteomes" id="UP000001304"/>
    </source>
</evidence>
<evidence type="ECO:0000256" key="2">
    <source>
        <dbReference type="ARBA" id="ARBA00022737"/>
    </source>
</evidence>